<feature type="region of interest" description="Disordered" evidence="1">
    <location>
        <begin position="1"/>
        <end position="20"/>
    </location>
</feature>
<comment type="caution">
    <text evidence="2">The sequence shown here is derived from an EMBL/GenBank/DDBJ whole genome shotgun (WGS) entry which is preliminary data.</text>
</comment>
<dbReference type="InterPro" id="IPR007459">
    <property type="entry name" value="DNA_pol3_chi"/>
</dbReference>
<evidence type="ECO:0000256" key="1">
    <source>
        <dbReference type="SAM" id="MobiDB-lite"/>
    </source>
</evidence>
<dbReference type="Gene3D" id="3.40.50.10110">
    <property type="entry name" value="DNA polymerase III subunit chi"/>
    <property type="match status" value="1"/>
</dbReference>
<dbReference type="NCBIfam" id="NF004347">
    <property type="entry name" value="PRK05728.1-4"/>
    <property type="match status" value="1"/>
</dbReference>
<dbReference type="PANTHER" id="PTHR38767">
    <property type="entry name" value="DNA POLYMERASE III SUBUNIT CHI"/>
    <property type="match status" value="1"/>
</dbReference>
<sequence length="169" mass="18824">MTEEASSDQPKAPSKEAPEGKAVQVGFYHLTRTSLEEALPRLLGRTLETGERAVVRCPTAARVTELDKALWEQRTLLWLPHGTAKMGYAARQPIWLSAKDECPNGARFLFRIDGAGEGAFGSIARVFDLFDGRDHEAVVQARQRWKAAKAAGCELTYWKQEPQGWRRAG</sequence>
<protein>
    <submittedName>
        <fullName evidence="2">DNA polymerase III subunit chi</fullName>
    </submittedName>
</protein>
<reference evidence="2" key="1">
    <citation type="submission" date="2013-04" db="EMBL/GenBank/DDBJ databases">
        <title>The genome sequencing project of 58 acetic acid bacteria.</title>
        <authorList>
            <person name="Okamoto-Kainuma A."/>
            <person name="Ishikawa M."/>
            <person name="Umino S."/>
            <person name="Koizumi Y."/>
            <person name="Shiwa Y."/>
            <person name="Yoshikawa H."/>
            <person name="Matsutani M."/>
            <person name="Matsushita K."/>
        </authorList>
    </citation>
    <scope>NUCLEOTIDE SEQUENCE</scope>
    <source>
        <strain evidence="2">DSM 15669</strain>
    </source>
</reference>
<evidence type="ECO:0000313" key="3">
    <source>
        <dbReference type="Proteomes" id="UP001062901"/>
    </source>
</evidence>
<dbReference type="SUPFAM" id="SSF102400">
    <property type="entry name" value="DNA polymerase III chi subunit"/>
    <property type="match status" value="1"/>
</dbReference>
<dbReference type="EMBL" id="BAQD01000005">
    <property type="protein sequence ID" value="GBQ05587.1"/>
    <property type="molecule type" value="Genomic_DNA"/>
</dbReference>
<dbReference type="PANTHER" id="PTHR38767:SF1">
    <property type="entry name" value="DNA POLYMERASE III SUBUNIT CHI"/>
    <property type="match status" value="1"/>
</dbReference>
<evidence type="ECO:0000313" key="2">
    <source>
        <dbReference type="EMBL" id="GBQ05587.1"/>
    </source>
</evidence>
<gene>
    <name evidence="2" type="ORF">AA15669_0529</name>
</gene>
<dbReference type="InterPro" id="IPR036768">
    <property type="entry name" value="PolIII_chi_sf"/>
</dbReference>
<dbReference type="RefSeq" id="WP_018980252.1">
    <property type="nucleotide sequence ID" value="NZ_BAQD01000005.1"/>
</dbReference>
<organism evidence="2 3">
    <name type="scientific">Saccharibacter floricola DSM 15669</name>
    <dbReference type="NCBI Taxonomy" id="1123227"/>
    <lineage>
        <taxon>Bacteria</taxon>
        <taxon>Pseudomonadati</taxon>
        <taxon>Pseudomonadota</taxon>
        <taxon>Alphaproteobacteria</taxon>
        <taxon>Acetobacterales</taxon>
        <taxon>Acetobacteraceae</taxon>
        <taxon>Saccharibacter</taxon>
    </lineage>
</organism>
<accession>A0ABQ0NY07</accession>
<proteinExistence type="predicted"/>
<dbReference type="Proteomes" id="UP001062901">
    <property type="component" value="Unassembled WGS sequence"/>
</dbReference>
<dbReference type="Pfam" id="PF04364">
    <property type="entry name" value="DNA_pol3_chi"/>
    <property type="match status" value="1"/>
</dbReference>
<name>A0ABQ0NY07_9PROT</name>
<keyword evidence="3" id="KW-1185">Reference proteome</keyword>